<dbReference type="OrthoDB" id="9782972at2"/>
<gene>
    <name evidence="3" type="ORF">C7440_3843</name>
</gene>
<dbReference type="Pfam" id="PF01979">
    <property type="entry name" value="Amidohydro_1"/>
    <property type="match status" value="1"/>
</dbReference>
<evidence type="ECO:0000313" key="4">
    <source>
        <dbReference type="Proteomes" id="UP000246145"/>
    </source>
</evidence>
<evidence type="ECO:0000259" key="2">
    <source>
        <dbReference type="Pfam" id="PF01979"/>
    </source>
</evidence>
<name>A0A2U1CH64_9BURK</name>
<keyword evidence="4" id="KW-1185">Reference proteome</keyword>
<dbReference type="GO" id="GO:0016810">
    <property type="term" value="F:hydrolase activity, acting on carbon-nitrogen (but not peptide) bonds"/>
    <property type="evidence" value="ECO:0007669"/>
    <property type="project" value="InterPro"/>
</dbReference>
<protein>
    <submittedName>
        <fullName evidence="3">Amidohydrolase family protein</fullName>
    </submittedName>
</protein>
<dbReference type="SUPFAM" id="SSF51338">
    <property type="entry name" value="Composite domain of metallo-dependent hydrolases"/>
    <property type="match status" value="1"/>
</dbReference>
<dbReference type="InterPro" id="IPR032466">
    <property type="entry name" value="Metal_Hydrolase"/>
</dbReference>
<dbReference type="PANTHER" id="PTHR43135">
    <property type="entry name" value="ALPHA-D-RIBOSE 1-METHYLPHOSPHONATE 5-TRIPHOSPHATE DIPHOSPHATASE"/>
    <property type="match status" value="1"/>
</dbReference>
<evidence type="ECO:0000256" key="1">
    <source>
        <dbReference type="SAM" id="SignalP"/>
    </source>
</evidence>
<keyword evidence="1" id="KW-0732">Signal</keyword>
<dbReference type="STRING" id="1231391.GCA_000308195_01173"/>
<feature type="chain" id="PRO_5015407951" evidence="1">
    <location>
        <begin position="24"/>
        <end position="442"/>
    </location>
</feature>
<sequence length="442" mass="47893">MTVKLKKRLSGVLCVAAASSLLAACGSSGDSATEVEHGFVISNATIVDTRDGSLQQGRTIVVDGGKIQTITSERVRATGAAQEVDASGKYVVPGYIDMHTHVMEAIDLQPNFFPLMIANGVTAFRDQDLASEERGAQLNADSAAGLVDAPEAIFAGGEAHLNPAESTFDASNRGMPYIDHLGAGMGLLVDCSTQAQDIRTEFLAQGYRPSGINMAHFILNPRAYDGNQNARFYQRVLDTYDENTCEALSQAFVHNGTWQIPSLIRLRTQDWGNDPLYRQDPNLIYVEGSRRANWNEVGDMFSALPADAVTTLQNYYELQKRATLLMQRSGVKVLSGSDIGGIWLIAGFSLQQEFQELAAAGLSPLEVLQTTTLNPAEFLNRQASMGTVEEGKNADLVLLDANPLDSVDNLAKIDGVFLKGRYFSKADLEELKRGVADAYANQ</sequence>
<feature type="signal peptide" evidence="1">
    <location>
        <begin position="1"/>
        <end position="23"/>
    </location>
</feature>
<dbReference type="RefSeq" id="WP_116519596.1">
    <property type="nucleotide sequence ID" value="NZ_JACCEX010000009.1"/>
</dbReference>
<dbReference type="InterPro" id="IPR006680">
    <property type="entry name" value="Amidohydro-rel"/>
</dbReference>
<dbReference type="InterPro" id="IPR011059">
    <property type="entry name" value="Metal-dep_hydrolase_composite"/>
</dbReference>
<proteinExistence type="predicted"/>
<dbReference type="InterPro" id="IPR051781">
    <property type="entry name" value="Metallo-dep_Hydrolase"/>
</dbReference>
<dbReference type="Gene3D" id="3.20.20.140">
    <property type="entry name" value="Metal-dependent hydrolases"/>
    <property type="match status" value="2"/>
</dbReference>
<reference evidence="3 4" key="1">
    <citation type="submission" date="2018-04" db="EMBL/GenBank/DDBJ databases">
        <title>Genomic Encyclopedia of Type Strains, Phase IV (KMG-IV): sequencing the most valuable type-strain genomes for metagenomic binning, comparative biology and taxonomic classification.</title>
        <authorList>
            <person name="Goeker M."/>
        </authorList>
    </citation>
    <scope>NUCLEOTIDE SEQUENCE [LARGE SCALE GENOMIC DNA]</scope>
    <source>
        <strain evidence="3 4">DSM 10065</strain>
    </source>
</reference>
<evidence type="ECO:0000313" key="3">
    <source>
        <dbReference type="EMBL" id="PVY60244.1"/>
    </source>
</evidence>
<feature type="domain" description="Amidohydrolase-related" evidence="2">
    <location>
        <begin position="325"/>
        <end position="421"/>
    </location>
</feature>
<keyword evidence="3" id="KW-0378">Hydrolase</keyword>
<dbReference type="Proteomes" id="UP000246145">
    <property type="component" value="Unassembled WGS sequence"/>
</dbReference>
<dbReference type="Gene3D" id="2.30.40.10">
    <property type="entry name" value="Urease, subunit C, domain 1"/>
    <property type="match status" value="2"/>
</dbReference>
<comment type="caution">
    <text evidence="3">The sequence shown here is derived from an EMBL/GenBank/DDBJ whole genome shotgun (WGS) entry which is preliminary data.</text>
</comment>
<dbReference type="PANTHER" id="PTHR43135:SF3">
    <property type="entry name" value="ALPHA-D-RIBOSE 1-METHYLPHOSPHONATE 5-TRIPHOSPHATE DIPHOSPHATASE"/>
    <property type="match status" value="1"/>
</dbReference>
<dbReference type="EMBL" id="QEKO01000011">
    <property type="protein sequence ID" value="PVY60244.1"/>
    <property type="molecule type" value="Genomic_DNA"/>
</dbReference>
<dbReference type="SUPFAM" id="SSF51556">
    <property type="entry name" value="Metallo-dependent hydrolases"/>
    <property type="match status" value="1"/>
</dbReference>
<dbReference type="AlphaFoldDB" id="A0A2U1CH64"/>
<dbReference type="PROSITE" id="PS51257">
    <property type="entry name" value="PROKAR_LIPOPROTEIN"/>
    <property type="match status" value="1"/>
</dbReference>
<organism evidence="3 4">
    <name type="scientific">Pusillimonas noertemannii</name>
    <dbReference type="NCBI Taxonomy" id="305977"/>
    <lineage>
        <taxon>Bacteria</taxon>
        <taxon>Pseudomonadati</taxon>
        <taxon>Pseudomonadota</taxon>
        <taxon>Betaproteobacteria</taxon>
        <taxon>Burkholderiales</taxon>
        <taxon>Alcaligenaceae</taxon>
        <taxon>Pusillimonas</taxon>
    </lineage>
</organism>
<accession>A0A2U1CH64</accession>